<dbReference type="OMA" id="NDACLAH"/>
<organism evidence="1 2">
    <name type="scientific">Quercus lobata</name>
    <name type="common">Valley oak</name>
    <dbReference type="NCBI Taxonomy" id="97700"/>
    <lineage>
        <taxon>Eukaryota</taxon>
        <taxon>Viridiplantae</taxon>
        <taxon>Streptophyta</taxon>
        <taxon>Embryophyta</taxon>
        <taxon>Tracheophyta</taxon>
        <taxon>Spermatophyta</taxon>
        <taxon>Magnoliopsida</taxon>
        <taxon>eudicotyledons</taxon>
        <taxon>Gunneridae</taxon>
        <taxon>Pentapetalae</taxon>
        <taxon>rosids</taxon>
        <taxon>fabids</taxon>
        <taxon>Fagales</taxon>
        <taxon>Fagaceae</taxon>
        <taxon>Quercus</taxon>
    </lineage>
</organism>
<sequence>MSSAGTNSDSEESGGAGLIRGFKANGRRGDGVCVSNLLFANDTNLFCYAVVEKILHVRMLLLCFEVVTGLKVNVCMSEMVPIGVVDNVHVLAGLLGCRVGNLPMSYLGMPVGASHKSSSFWNPILEKFERRLARWKKLYLSKRGRLIVFVQAW</sequence>
<reference evidence="1" key="2">
    <citation type="submission" date="2021-01" db="UniProtKB">
        <authorList>
            <consortium name="EnsemblPlants"/>
        </authorList>
    </citation>
    <scope>IDENTIFICATION</scope>
</reference>
<dbReference type="AlphaFoldDB" id="A0A7N2QYR9"/>
<reference evidence="2" key="1">
    <citation type="journal article" date="2016" name="G3 (Bethesda)">
        <title>First Draft Assembly and Annotation of the Genome of a California Endemic Oak Quercus lobata Nee (Fagaceae).</title>
        <authorList>
            <person name="Sork V.L."/>
            <person name="Fitz-Gibbon S.T."/>
            <person name="Puiu D."/>
            <person name="Crepeau M."/>
            <person name="Gugger P.F."/>
            <person name="Sherman R."/>
            <person name="Stevens K."/>
            <person name="Langley C.H."/>
            <person name="Pellegrini M."/>
            <person name="Salzberg S.L."/>
        </authorList>
    </citation>
    <scope>NUCLEOTIDE SEQUENCE [LARGE SCALE GENOMIC DNA]</scope>
    <source>
        <strain evidence="2">cv. SW786</strain>
    </source>
</reference>
<accession>A0A7N2QYR9</accession>
<dbReference type="PANTHER" id="PTHR33116:SF78">
    <property type="entry name" value="OS12G0587133 PROTEIN"/>
    <property type="match status" value="1"/>
</dbReference>
<dbReference type="Proteomes" id="UP000594261">
    <property type="component" value="Chromosome 2"/>
</dbReference>
<dbReference type="PANTHER" id="PTHR33116">
    <property type="entry name" value="REVERSE TRANSCRIPTASE ZINC-BINDING DOMAIN-CONTAINING PROTEIN-RELATED-RELATED"/>
    <property type="match status" value="1"/>
</dbReference>
<protein>
    <submittedName>
        <fullName evidence="1">Uncharacterized protein</fullName>
    </submittedName>
</protein>
<dbReference type="EnsemblPlants" id="QL02p025631:mrna">
    <property type="protein sequence ID" value="QL02p025631:mrna"/>
    <property type="gene ID" value="QL02p025631"/>
</dbReference>
<name>A0A7N2QYR9_QUELO</name>
<evidence type="ECO:0000313" key="1">
    <source>
        <dbReference type="EnsemblPlants" id="QL02p025631:mrna"/>
    </source>
</evidence>
<proteinExistence type="predicted"/>
<dbReference type="Gramene" id="QL02p025631:mrna">
    <property type="protein sequence ID" value="QL02p025631:mrna"/>
    <property type="gene ID" value="QL02p025631"/>
</dbReference>
<dbReference type="InParanoid" id="A0A7N2QYR9"/>
<keyword evidence="2" id="KW-1185">Reference proteome</keyword>
<evidence type="ECO:0000313" key="2">
    <source>
        <dbReference type="Proteomes" id="UP000594261"/>
    </source>
</evidence>